<gene>
    <name evidence="2" type="ORF">TWF970_007170</name>
</gene>
<dbReference type="AlphaFoldDB" id="A0A7C8RF28"/>
<dbReference type="Proteomes" id="UP000474640">
    <property type="component" value="Unassembled WGS sequence"/>
</dbReference>
<feature type="region of interest" description="Disordered" evidence="1">
    <location>
        <begin position="1"/>
        <end position="44"/>
    </location>
</feature>
<proteinExistence type="predicted"/>
<feature type="region of interest" description="Disordered" evidence="1">
    <location>
        <begin position="177"/>
        <end position="239"/>
    </location>
</feature>
<dbReference type="OrthoDB" id="10602737at2759"/>
<dbReference type="EMBL" id="JAABOJ010000004">
    <property type="protein sequence ID" value="KAF3287445.1"/>
    <property type="molecule type" value="Genomic_DNA"/>
</dbReference>
<evidence type="ECO:0000256" key="1">
    <source>
        <dbReference type="SAM" id="MobiDB-lite"/>
    </source>
</evidence>
<evidence type="ECO:0008006" key="4">
    <source>
        <dbReference type="Google" id="ProtNLM"/>
    </source>
</evidence>
<evidence type="ECO:0000313" key="2">
    <source>
        <dbReference type="EMBL" id="KAF3287445.1"/>
    </source>
</evidence>
<accession>A0A7C8RF28</accession>
<feature type="compositionally biased region" description="Low complexity" evidence="1">
    <location>
        <begin position="177"/>
        <end position="231"/>
    </location>
</feature>
<name>A0A7C8RF28_ORBOL</name>
<evidence type="ECO:0000313" key="3">
    <source>
        <dbReference type="Proteomes" id="UP000474640"/>
    </source>
</evidence>
<reference evidence="2 3" key="1">
    <citation type="submission" date="2020-01" db="EMBL/GenBank/DDBJ databases">
        <authorList>
            <person name="Palmer J.M."/>
        </authorList>
    </citation>
    <scope>NUCLEOTIDE SEQUENCE [LARGE SCALE GENOMIC DNA]</scope>
    <source>
        <strain evidence="2 3">TWF970</strain>
    </source>
</reference>
<comment type="caution">
    <text evidence="2">The sequence shown here is derived from an EMBL/GenBank/DDBJ whole genome shotgun (WGS) entry which is preliminary data.</text>
</comment>
<feature type="compositionally biased region" description="Polar residues" evidence="1">
    <location>
        <begin position="12"/>
        <end position="27"/>
    </location>
</feature>
<sequence length="277" mass="30820">MARRFAGPRAGSPQTKLHSAAKSSNLPNRMPKVMKTEHPSPPTLLGEPPTSLGSARLYSFHTLGFKGSQQFEEQPLQTHTAGVRLRILRWTVGSGIWRIFHSQNDNQIVCGRKFRRHRQRKEREAAVTLVHAVYDNVDADGAVPPFTSLSPLSVTLIESRICIIEHSDHLISSKMSSQDYYNQQQQQPSYPQQSFQQPPQYQQGYGEQPQQGYYPPEQQGMNYQQQPQGQYQDDRGRQDGGGGGAAGGCLAGLCCGLCACCACEAFCELLECCFFCC</sequence>
<protein>
    <recommendedName>
        <fullName evidence="4">Cysteine-rich transmembrane CYSTM domain-containing protein</fullName>
    </recommendedName>
</protein>
<organism evidence="2 3">
    <name type="scientific">Orbilia oligospora</name>
    <name type="common">Nematode-trapping fungus</name>
    <name type="synonym">Arthrobotrys oligospora</name>
    <dbReference type="NCBI Taxonomy" id="2813651"/>
    <lineage>
        <taxon>Eukaryota</taxon>
        <taxon>Fungi</taxon>
        <taxon>Dikarya</taxon>
        <taxon>Ascomycota</taxon>
        <taxon>Pezizomycotina</taxon>
        <taxon>Orbiliomycetes</taxon>
        <taxon>Orbiliales</taxon>
        <taxon>Orbiliaceae</taxon>
        <taxon>Orbilia</taxon>
    </lineage>
</organism>